<comment type="caution">
    <text evidence="5">The sequence shown here is derived from an EMBL/GenBank/DDBJ whole genome shotgun (WGS) entry which is preliminary data.</text>
</comment>
<dbReference type="GO" id="GO:0006654">
    <property type="term" value="P:phosphatidic acid biosynthetic process"/>
    <property type="evidence" value="ECO:0007669"/>
    <property type="project" value="TreeGrafter"/>
</dbReference>
<dbReference type="PANTHER" id="PTHR10434:SF11">
    <property type="entry name" value="1-ACYL-SN-GLYCEROL-3-PHOSPHATE ACYLTRANSFERASE"/>
    <property type="match status" value="1"/>
</dbReference>
<evidence type="ECO:0000259" key="4">
    <source>
        <dbReference type="SMART" id="SM00563"/>
    </source>
</evidence>
<sequence>MTPIYRFGRGLCRLMLLPWRVRALGIERVPLQGPLIVAANHISYLDPPALGIYLPRMLHYMAKRELFAVPGFGAAIAAVGAYPVDRGGNPMAAIRRSVEVLREGKAIAIFPEGTRNFDGRAPIQSGVSLLASLARAPVVPACIVGTDRARRFARVTVVYGEPMLDACANGLARADIEPFAQRVMAAIRALRAEAA</sequence>
<dbReference type="GO" id="GO:0003841">
    <property type="term" value="F:1-acylglycerol-3-phosphate O-acyltransferase activity"/>
    <property type="evidence" value="ECO:0007669"/>
    <property type="project" value="TreeGrafter"/>
</dbReference>
<feature type="transmembrane region" description="Helical" evidence="3">
    <location>
        <begin position="66"/>
        <end position="84"/>
    </location>
</feature>
<keyword evidence="1 5" id="KW-0808">Transferase</keyword>
<gene>
    <name evidence="5" type="ORF">CARN4_0243</name>
</gene>
<dbReference type="Pfam" id="PF01553">
    <property type="entry name" value="Acyltransferase"/>
    <property type="match status" value="1"/>
</dbReference>
<keyword evidence="3" id="KW-0812">Transmembrane</keyword>
<dbReference type="SUPFAM" id="SSF69593">
    <property type="entry name" value="Glycerol-3-phosphate (1)-acyltransferase"/>
    <property type="match status" value="1"/>
</dbReference>
<keyword evidence="3" id="KW-0472">Membrane</keyword>
<organism evidence="5">
    <name type="scientific">mine drainage metagenome</name>
    <dbReference type="NCBI Taxonomy" id="410659"/>
    <lineage>
        <taxon>unclassified sequences</taxon>
        <taxon>metagenomes</taxon>
        <taxon>ecological metagenomes</taxon>
    </lineage>
</organism>
<evidence type="ECO:0000313" key="5">
    <source>
        <dbReference type="EMBL" id="CBI00895.1"/>
    </source>
</evidence>
<dbReference type="AlphaFoldDB" id="E6Q135"/>
<reference evidence="5" key="1">
    <citation type="submission" date="2009-10" db="EMBL/GenBank/DDBJ databases">
        <title>Diversity of trophic interactions inside an arsenic-rich microbial ecosystem.</title>
        <authorList>
            <person name="Bertin P.N."/>
            <person name="Heinrich-Salmeron A."/>
            <person name="Pelletier E."/>
            <person name="Goulhen-Chollet F."/>
            <person name="Arsene-Ploetze F."/>
            <person name="Gallien S."/>
            <person name="Calteau A."/>
            <person name="Vallenet D."/>
            <person name="Casiot C."/>
            <person name="Chane-Woon-Ming B."/>
            <person name="Giloteaux L."/>
            <person name="Barakat M."/>
            <person name="Bonnefoy V."/>
            <person name="Bruneel O."/>
            <person name="Chandler M."/>
            <person name="Cleiss J."/>
            <person name="Duran R."/>
            <person name="Elbaz-Poulichet F."/>
            <person name="Fonknechten N."/>
            <person name="Lauga B."/>
            <person name="Mornico D."/>
            <person name="Ortet P."/>
            <person name="Schaeffer C."/>
            <person name="Siguier P."/>
            <person name="Alexander Thil Smith A."/>
            <person name="Van Dorsselaer A."/>
            <person name="Weissenbach J."/>
            <person name="Medigue C."/>
            <person name="Le Paslier D."/>
        </authorList>
    </citation>
    <scope>NUCLEOTIDE SEQUENCE</scope>
</reference>
<name>E6Q135_9ZZZZ</name>
<evidence type="ECO:0000256" key="3">
    <source>
        <dbReference type="SAM" id="Phobius"/>
    </source>
</evidence>
<proteinExistence type="predicted"/>
<dbReference type="SMART" id="SM00563">
    <property type="entry name" value="PlsC"/>
    <property type="match status" value="1"/>
</dbReference>
<dbReference type="PANTHER" id="PTHR10434">
    <property type="entry name" value="1-ACYL-SN-GLYCEROL-3-PHOSPHATE ACYLTRANSFERASE"/>
    <property type="match status" value="1"/>
</dbReference>
<protein>
    <submittedName>
        <fullName evidence="5">1-acyl-sn-glycerol-3-phosphate acyltransferases</fullName>
    </submittedName>
</protein>
<dbReference type="InterPro" id="IPR002123">
    <property type="entry name" value="Plipid/glycerol_acylTrfase"/>
</dbReference>
<feature type="domain" description="Phospholipid/glycerol acyltransferase" evidence="4">
    <location>
        <begin position="35"/>
        <end position="146"/>
    </location>
</feature>
<dbReference type="EMBL" id="CABO01000007">
    <property type="protein sequence ID" value="CBI00895.1"/>
    <property type="molecule type" value="Genomic_DNA"/>
</dbReference>
<dbReference type="CDD" id="cd07989">
    <property type="entry name" value="LPLAT_AGPAT-like"/>
    <property type="match status" value="1"/>
</dbReference>
<keyword evidence="3" id="KW-1133">Transmembrane helix</keyword>
<evidence type="ECO:0000256" key="1">
    <source>
        <dbReference type="ARBA" id="ARBA00022679"/>
    </source>
</evidence>
<accession>E6Q135</accession>
<keyword evidence="2 5" id="KW-0012">Acyltransferase</keyword>
<evidence type="ECO:0000256" key="2">
    <source>
        <dbReference type="ARBA" id="ARBA00023315"/>
    </source>
</evidence>